<keyword evidence="5 8" id="KW-1133">Transmembrane helix</keyword>
<dbReference type="InterPro" id="IPR036259">
    <property type="entry name" value="MFS_trans_sf"/>
</dbReference>
<gene>
    <name evidence="10" type="ORF">Amon01_000092700</name>
</gene>
<reference evidence="10" key="1">
    <citation type="submission" date="2023-04" db="EMBL/GenBank/DDBJ databases">
        <title>Ambrosiozyma monospora NBRC 1965.</title>
        <authorList>
            <person name="Ichikawa N."/>
            <person name="Sato H."/>
            <person name="Tonouchi N."/>
        </authorList>
    </citation>
    <scope>NUCLEOTIDE SEQUENCE</scope>
    <source>
        <strain evidence="10">NBRC 1965</strain>
    </source>
</reference>
<feature type="transmembrane region" description="Helical" evidence="8">
    <location>
        <begin position="369"/>
        <end position="392"/>
    </location>
</feature>
<dbReference type="Proteomes" id="UP001165063">
    <property type="component" value="Unassembled WGS sequence"/>
</dbReference>
<evidence type="ECO:0000256" key="4">
    <source>
        <dbReference type="ARBA" id="ARBA00022692"/>
    </source>
</evidence>
<name>A0A9W6YTD0_AMBMO</name>
<dbReference type="GO" id="GO:0005351">
    <property type="term" value="F:carbohydrate:proton symporter activity"/>
    <property type="evidence" value="ECO:0007669"/>
    <property type="project" value="TreeGrafter"/>
</dbReference>
<feature type="transmembrane region" description="Helical" evidence="8">
    <location>
        <begin position="274"/>
        <end position="298"/>
    </location>
</feature>
<comment type="similarity">
    <text evidence="2 7">Belongs to the major facilitator superfamily. Sugar transporter (TC 2.A.1.1) family.</text>
</comment>
<protein>
    <submittedName>
        <fullName evidence="10">Unnamed protein product</fullName>
    </submittedName>
</protein>
<keyword evidence="4 8" id="KW-0812">Transmembrane</keyword>
<evidence type="ECO:0000256" key="8">
    <source>
        <dbReference type="SAM" id="Phobius"/>
    </source>
</evidence>
<feature type="transmembrane region" description="Helical" evidence="8">
    <location>
        <begin position="123"/>
        <end position="142"/>
    </location>
</feature>
<evidence type="ECO:0000313" key="11">
    <source>
        <dbReference type="Proteomes" id="UP001165063"/>
    </source>
</evidence>
<dbReference type="NCBIfam" id="TIGR00879">
    <property type="entry name" value="SP"/>
    <property type="match status" value="1"/>
</dbReference>
<feature type="transmembrane region" description="Helical" evidence="8">
    <location>
        <begin position="310"/>
        <end position="329"/>
    </location>
</feature>
<dbReference type="SUPFAM" id="SSF103473">
    <property type="entry name" value="MFS general substrate transporter"/>
    <property type="match status" value="1"/>
</dbReference>
<dbReference type="PRINTS" id="PR00171">
    <property type="entry name" value="SUGRTRNSPORT"/>
</dbReference>
<evidence type="ECO:0000259" key="9">
    <source>
        <dbReference type="PROSITE" id="PS50850"/>
    </source>
</evidence>
<feature type="transmembrane region" description="Helical" evidence="8">
    <location>
        <begin position="67"/>
        <end position="88"/>
    </location>
</feature>
<feature type="transmembrane region" description="Helical" evidence="8">
    <location>
        <begin position="24"/>
        <end position="41"/>
    </location>
</feature>
<feature type="domain" description="Major facilitator superfamily (MFS) profile" evidence="9">
    <location>
        <begin position="28"/>
        <end position="458"/>
    </location>
</feature>
<comment type="caution">
    <text evidence="10">The sequence shown here is derived from an EMBL/GenBank/DDBJ whole genome shotgun (WGS) entry which is preliminary data.</text>
</comment>
<evidence type="ECO:0000256" key="1">
    <source>
        <dbReference type="ARBA" id="ARBA00004141"/>
    </source>
</evidence>
<dbReference type="InterPro" id="IPR003663">
    <property type="entry name" value="Sugar/inositol_transpt"/>
</dbReference>
<comment type="subcellular location">
    <subcellularLocation>
        <location evidence="1">Membrane</location>
        <topology evidence="1">Multi-pass membrane protein</topology>
    </subcellularLocation>
</comment>
<evidence type="ECO:0000256" key="7">
    <source>
        <dbReference type="RuleBase" id="RU003346"/>
    </source>
</evidence>
<keyword evidence="6 8" id="KW-0472">Membrane</keyword>
<dbReference type="InterPro" id="IPR050360">
    <property type="entry name" value="MFS_Sugar_Transporters"/>
</dbReference>
<feature type="transmembrane region" description="Helical" evidence="8">
    <location>
        <begin position="185"/>
        <end position="208"/>
    </location>
</feature>
<accession>A0A9W6YTD0</accession>
<evidence type="ECO:0000256" key="3">
    <source>
        <dbReference type="ARBA" id="ARBA00022448"/>
    </source>
</evidence>
<proteinExistence type="inferred from homology"/>
<dbReference type="PANTHER" id="PTHR48022">
    <property type="entry name" value="PLASTIDIC GLUCOSE TRANSPORTER 4"/>
    <property type="match status" value="1"/>
</dbReference>
<feature type="transmembrane region" description="Helical" evidence="8">
    <location>
        <begin position="341"/>
        <end position="363"/>
    </location>
</feature>
<evidence type="ECO:0000256" key="6">
    <source>
        <dbReference type="ARBA" id="ARBA00023136"/>
    </source>
</evidence>
<dbReference type="EMBL" id="BSXU01000269">
    <property type="protein sequence ID" value="GMG20038.1"/>
    <property type="molecule type" value="Genomic_DNA"/>
</dbReference>
<organism evidence="10 11">
    <name type="scientific">Ambrosiozyma monospora</name>
    <name type="common">Yeast</name>
    <name type="synonym">Endomycopsis monosporus</name>
    <dbReference type="NCBI Taxonomy" id="43982"/>
    <lineage>
        <taxon>Eukaryota</taxon>
        <taxon>Fungi</taxon>
        <taxon>Dikarya</taxon>
        <taxon>Ascomycota</taxon>
        <taxon>Saccharomycotina</taxon>
        <taxon>Pichiomycetes</taxon>
        <taxon>Pichiales</taxon>
        <taxon>Pichiaceae</taxon>
        <taxon>Ambrosiozyma</taxon>
    </lineage>
</organism>
<dbReference type="Gene3D" id="1.20.1250.20">
    <property type="entry name" value="MFS general substrate transporter like domains"/>
    <property type="match status" value="1"/>
</dbReference>
<dbReference type="InterPro" id="IPR005829">
    <property type="entry name" value="Sugar_transporter_CS"/>
</dbReference>
<dbReference type="PANTHER" id="PTHR48022:SF73">
    <property type="entry name" value="METABOLITE TRANSPORT PROTEIN YDL199C-RELATED"/>
    <property type="match status" value="1"/>
</dbReference>
<dbReference type="AlphaFoldDB" id="A0A9W6YTD0"/>
<dbReference type="GO" id="GO:0016020">
    <property type="term" value="C:membrane"/>
    <property type="evidence" value="ECO:0007669"/>
    <property type="project" value="UniProtKB-SubCell"/>
</dbReference>
<evidence type="ECO:0000256" key="2">
    <source>
        <dbReference type="ARBA" id="ARBA00010992"/>
    </source>
</evidence>
<evidence type="ECO:0000313" key="10">
    <source>
        <dbReference type="EMBL" id="GMG20038.1"/>
    </source>
</evidence>
<feature type="transmembrane region" description="Helical" evidence="8">
    <location>
        <begin position="435"/>
        <end position="454"/>
    </location>
</feature>
<evidence type="ECO:0000256" key="5">
    <source>
        <dbReference type="ARBA" id="ARBA00022989"/>
    </source>
</evidence>
<dbReference type="FunFam" id="1.20.1250.20:FF:000134">
    <property type="entry name" value="MFS sugar transporter protein"/>
    <property type="match status" value="1"/>
</dbReference>
<keyword evidence="11" id="KW-1185">Reference proteome</keyword>
<dbReference type="InterPro" id="IPR020846">
    <property type="entry name" value="MFS_dom"/>
</dbReference>
<dbReference type="InterPro" id="IPR005828">
    <property type="entry name" value="MFS_sugar_transport-like"/>
</dbReference>
<sequence length="622" mass="68336">MTLINNREITIHDIPKPMLVGKPLLYFTTGFVSLCVFLFGYDQGYFSSILTNPYFKAYFNDPTALEIGTVVAILEIGALISSLSLGYIGDKFGRRKTTRIGSLLFCIGGALQTYATSIEHLGIGRFISGLGVGLLSGTAPMYMSEIASPEMRGFLGSAQFTGNILGYSSSIWIDFGCSYIESNMSFRIPLALQVLFGAILLFGTFVLVESPRWLLEHDHDAEGLVVLADLFSGGNVDSDVAKDEYRSIKEDVLLGRLEGSMSYLDTIRRHPKRVFIGCSAQFFAQMDGINVISYYAPLVFEQAGWVGRDAILMTGINSVCYFFSTFIPWRLSETWGRKPLLILGGTIMGIALLSVSLFTFWTIPSSPGLVVISVIVYMSSFGFSWGPIAWLIGPEVLPNKCRASGAALATATNWICNFIVGESAPILLELIKWRLYIIHGAICFVSASVVFFHYPETKGLSLEDMDSIFDDRSSIFSSGSNMSDRCYNSIEDIESQNFRANINATTQQARMPGQNGNPNTSFDSSQLFNPAAQPNSLVAVTSNQNTPLLTSLDIEPPDLHAIYKFKTDGSYSIKSHIRRGSEAVSSVFRMRIGKNNDADEGSVVSDDTSVRFMNNGNNNNDN</sequence>
<keyword evidence="3 7" id="KW-0813">Transport</keyword>
<dbReference type="PROSITE" id="PS00217">
    <property type="entry name" value="SUGAR_TRANSPORT_2"/>
    <property type="match status" value="1"/>
</dbReference>
<dbReference type="PROSITE" id="PS50850">
    <property type="entry name" value="MFS"/>
    <property type="match status" value="1"/>
</dbReference>
<dbReference type="OrthoDB" id="648285at2759"/>
<dbReference type="Pfam" id="PF00083">
    <property type="entry name" value="Sugar_tr"/>
    <property type="match status" value="1"/>
</dbReference>